<keyword evidence="1" id="KW-1133">Transmembrane helix</keyword>
<evidence type="ECO:0000313" key="3">
    <source>
        <dbReference type="Proteomes" id="UP001153678"/>
    </source>
</evidence>
<accession>A0A9W4SQ89</accession>
<keyword evidence="1" id="KW-0812">Transmembrane</keyword>
<dbReference type="GO" id="GO:0020037">
    <property type="term" value="F:heme binding"/>
    <property type="evidence" value="ECO:0007669"/>
    <property type="project" value="InterPro"/>
</dbReference>
<name>A0A9W4SQ89_9GLOM</name>
<gene>
    <name evidence="2" type="ORF">FWILDA_LOCUS8026</name>
</gene>
<evidence type="ECO:0000256" key="1">
    <source>
        <dbReference type="SAM" id="Phobius"/>
    </source>
</evidence>
<proteinExistence type="predicted"/>
<feature type="transmembrane region" description="Helical" evidence="1">
    <location>
        <begin position="276"/>
        <end position="298"/>
    </location>
</feature>
<dbReference type="EMBL" id="CAMKVN010001654">
    <property type="protein sequence ID" value="CAI2177314.1"/>
    <property type="molecule type" value="Genomic_DNA"/>
</dbReference>
<dbReference type="OrthoDB" id="10471907at2759"/>
<protein>
    <submittedName>
        <fullName evidence="2">6778_t:CDS:1</fullName>
    </submittedName>
</protein>
<dbReference type="GO" id="GO:0016705">
    <property type="term" value="F:oxidoreductase activity, acting on paired donors, with incorporation or reduction of molecular oxygen"/>
    <property type="evidence" value="ECO:0007669"/>
    <property type="project" value="InterPro"/>
</dbReference>
<reference evidence="2" key="1">
    <citation type="submission" date="2022-08" db="EMBL/GenBank/DDBJ databases">
        <authorList>
            <person name="Kallberg Y."/>
            <person name="Tangrot J."/>
            <person name="Rosling A."/>
        </authorList>
    </citation>
    <scope>NUCLEOTIDE SEQUENCE</scope>
    <source>
        <strain evidence="2">Wild A</strain>
    </source>
</reference>
<comment type="caution">
    <text evidence="2">The sequence shown here is derived from an EMBL/GenBank/DDBJ whole genome shotgun (WGS) entry which is preliminary data.</text>
</comment>
<keyword evidence="1" id="KW-0472">Membrane</keyword>
<organism evidence="2 3">
    <name type="scientific">Funneliformis geosporum</name>
    <dbReference type="NCBI Taxonomy" id="1117311"/>
    <lineage>
        <taxon>Eukaryota</taxon>
        <taxon>Fungi</taxon>
        <taxon>Fungi incertae sedis</taxon>
        <taxon>Mucoromycota</taxon>
        <taxon>Glomeromycotina</taxon>
        <taxon>Glomeromycetes</taxon>
        <taxon>Glomerales</taxon>
        <taxon>Glomeraceae</taxon>
        <taxon>Funneliformis</taxon>
    </lineage>
</organism>
<dbReference type="GO" id="GO:0004497">
    <property type="term" value="F:monooxygenase activity"/>
    <property type="evidence" value="ECO:0007669"/>
    <property type="project" value="InterPro"/>
</dbReference>
<dbReference type="Proteomes" id="UP001153678">
    <property type="component" value="Unassembled WGS sequence"/>
</dbReference>
<evidence type="ECO:0000313" key="2">
    <source>
        <dbReference type="EMBL" id="CAI2177314.1"/>
    </source>
</evidence>
<dbReference type="GO" id="GO:0005506">
    <property type="term" value="F:iron ion binding"/>
    <property type="evidence" value="ECO:0007669"/>
    <property type="project" value="InterPro"/>
</dbReference>
<keyword evidence="3" id="KW-1185">Reference proteome</keyword>
<dbReference type="Gene3D" id="1.10.630.10">
    <property type="entry name" value="Cytochrome P450"/>
    <property type="match status" value="1"/>
</dbReference>
<sequence>MIEEVEKTDIPPNPKLLDKWTQMDVKNHFRNQYVSKMRQYNITHYELESFLSQKLIGRDLLYISFDVIYSFGMSYGSARRICEELVRLKQCVKKNMATFGNSTLDIRAIKREDSDGFNRTNLQTCNYILRTPPNDGLDEFSSTSKGLLYNRNHDTWTYYRKFFNRAIMSPIFVRQAISWTEEIFEEVESYWMKLGGDNYANLINSTSPKDKFNVDATVLLNLLHLVTQRREEINITTLDVSLTLDMLTMFLTAITNRDISEQFGNKTNMNRCLMKLLLVIAGVIDITSVISVSVLLFIPKQKNVF</sequence>
<dbReference type="InterPro" id="IPR036396">
    <property type="entry name" value="Cyt_P450_sf"/>
</dbReference>
<dbReference type="AlphaFoldDB" id="A0A9W4SQ89"/>